<dbReference type="Pfam" id="PF02397">
    <property type="entry name" value="Bac_transf"/>
    <property type="match status" value="1"/>
</dbReference>
<keyword evidence="10" id="KW-1185">Reference proteome</keyword>
<keyword evidence="4 7" id="KW-0812">Transmembrane</keyword>
<keyword evidence="5 7" id="KW-1133">Transmembrane helix</keyword>
<feature type="transmembrane region" description="Helical" evidence="7">
    <location>
        <begin position="12"/>
        <end position="30"/>
    </location>
</feature>
<evidence type="ECO:0000256" key="2">
    <source>
        <dbReference type="ARBA" id="ARBA00006464"/>
    </source>
</evidence>
<sequence>MFSRQHRKTRPLFIVADILLIWLAFEAAYATRGRLPLERAFYLENSVKTLLIFACQLIWVLSGLWLGVYDTILRDRRRIALWNAFRQSVLGAAGVVFFQYAQRIDLSRPFIGLLFLYALAFLCILRLLTRLSAPAFFGADSSLRHLYVVGTGQTALRVGRLIEQSEPYGLRLLGFLGDSDGQVKLSRDYSISPLTRLPELLRTRVVDELVFAVTADKLPLMEETFLLCEEEGVRTRVHVDYFPHIHSRVGLERLEGEPMLTFAGAPHDEVRLLIKRVTDLAGASIALILLSPLLAVAALLVRLTSPGPILFRQVRCGLNGRKFSLYKFRTMVEDAEQQKAALEHLNVKKTNFKIPNDPRLTPLGKWLRKFSIDELPQLWNVLRGEMAIVGPRPAVPDEVDRYERWQRRRLRMRPGLTCLWALNGRDELDFDEVMRQDLAYIDQWSLSLDWSIILQTIPTVVLGKGAN</sequence>
<evidence type="ECO:0000256" key="5">
    <source>
        <dbReference type="ARBA" id="ARBA00022989"/>
    </source>
</evidence>
<evidence type="ECO:0000256" key="7">
    <source>
        <dbReference type="SAM" id="Phobius"/>
    </source>
</evidence>
<dbReference type="AlphaFoldDB" id="A0A7S7NJR3"/>
<comment type="subcellular location">
    <subcellularLocation>
        <location evidence="1">Membrane</location>
        <topology evidence="1">Multi-pass membrane protein</topology>
    </subcellularLocation>
</comment>
<dbReference type="EMBL" id="CP063849">
    <property type="protein sequence ID" value="QOY84903.1"/>
    <property type="molecule type" value="Genomic_DNA"/>
</dbReference>
<feature type="transmembrane region" description="Helical" evidence="7">
    <location>
        <begin position="80"/>
        <end position="98"/>
    </location>
</feature>
<dbReference type="GO" id="GO:0016780">
    <property type="term" value="F:phosphotransferase activity, for other substituted phosphate groups"/>
    <property type="evidence" value="ECO:0007669"/>
    <property type="project" value="TreeGrafter"/>
</dbReference>
<dbReference type="Proteomes" id="UP000593892">
    <property type="component" value="Chromosome"/>
</dbReference>
<organism evidence="9 10">
    <name type="scientific">Paludibaculum fermentans</name>
    <dbReference type="NCBI Taxonomy" id="1473598"/>
    <lineage>
        <taxon>Bacteria</taxon>
        <taxon>Pseudomonadati</taxon>
        <taxon>Acidobacteriota</taxon>
        <taxon>Terriglobia</taxon>
        <taxon>Bryobacterales</taxon>
        <taxon>Bryobacteraceae</taxon>
        <taxon>Paludibaculum</taxon>
    </lineage>
</organism>
<evidence type="ECO:0000256" key="3">
    <source>
        <dbReference type="ARBA" id="ARBA00022679"/>
    </source>
</evidence>
<reference evidence="9 10" key="1">
    <citation type="submission" date="2020-10" db="EMBL/GenBank/DDBJ databases">
        <title>Complete genome sequence of Paludibaculum fermentans P105T, a facultatively anaerobic acidobacterium capable of dissimilatory Fe(III) reduction.</title>
        <authorList>
            <person name="Dedysh S.N."/>
            <person name="Beletsky A.V."/>
            <person name="Kulichevskaya I.S."/>
            <person name="Mardanov A.V."/>
            <person name="Ravin N.V."/>
        </authorList>
    </citation>
    <scope>NUCLEOTIDE SEQUENCE [LARGE SCALE GENOMIC DNA]</scope>
    <source>
        <strain evidence="9 10">P105</strain>
    </source>
</reference>
<dbReference type="GO" id="GO:0016020">
    <property type="term" value="C:membrane"/>
    <property type="evidence" value="ECO:0007669"/>
    <property type="project" value="UniProtKB-SubCell"/>
</dbReference>
<keyword evidence="3 9" id="KW-0808">Transferase</keyword>
<feature type="transmembrane region" description="Helical" evidence="7">
    <location>
        <begin position="50"/>
        <end position="68"/>
    </location>
</feature>
<evidence type="ECO:0000256" key="4">
    <source>
        <dbReference type="ARBA" id="ARBA00022692"/>
    </source>
</evidence>
<gene>
    <name evidence="9" type="ORF">IRI77_18775</name>
</gene>
<dbReference type="KEGG" id="pfer:IRI77_18775"/>
<feature type="transmembrane region" description="Helical" evidence="7">
    <location>
        <begin position="110"/>
        <end position="128"/>
    </location>
</feature>
<dbReference type="PANTHER" id="PTHR30576:SF10">
    <property type="entry name" value="SLL5057 PROTEIN"/>
    <property type="match status" value="1"/>
</dbReference>
<evidence type="ECO:0000256" key="1">
    <source>
        <dbReference type="ARBA" id="ARBA00004141"/>
    </source>
</evidence>
<proteinExistence type="inferred from homology"/>
<feature type="transmembrane region" description="Helical" evidence="7">
    <location>
        <begin position="280"/>
        <end position="301"/>
    </location>
</feature>
<keyword evidence="6 7" id="KW-0472">Membrane</keyword>
<dbReference type="Gene3D" id="3.40.50.720">
    <property type="entry name" value="NAD(P)-binding Rossmann-like Domain"/>
    <property type="match status" value="1"/>
</dbReference>
<dbReference type="InterPro" id="IPR017475">
    <property type="entry name" value="EPS_sugar_tfrase"/>
</dbReference>
<evidence type="ECO:0000313" key="9">
    <source>
        <dbReference type="EMBL" id="QOY84903.1"/>
    </source>
</evidence>
<evidence type="ECO:0000259" key="8">
    <source>
        <dbReference type="Pfam" id="PF02397"/>
    </source>
</evidence>
<feature type="domain" description="Bacterial sugar transferase" evidence="8">
    <location>
        <begin position="275"/>
        <end position="461"/>
    </location>
</feature>
<dbReference type="NCBIfam" id="TIGR03025">
    <property type="entry name" value="EPS_sugtrans"/>
    <property type="match status" value="1"/>
</dbReference>
<evidence type="ECO:0000256" key="6">
    <source>
        <dbReference type="ARBA" id="ARBA00023136"/>
    </source>
</evidence>
<dbReference type="InterPro" id="IPR003362">
    <property type="entry name" value="Bact_transf"/>
</dbReference>
<comment type="similarity">
    <text evidence="2">Belongs to the bacterial sugar transferase family.</text>
</comment>
<name>A0A7S7NJR3_PALFE</name>
<protein>
    <submittedName>
        <fullName evidence="9">Sugar transferase</fullName>
    </submittedName>
</protein>
<accession>A0A7S7NJR3</accession>
<dbReference type="PANTHER" id="PTHR30576">
    <property type="entry name" value="COLANIC BIOSYNTHESIS UDP-GLUCOSE LIPID CARRIER TRANSFERASE"/>
    <property type="match status" value="1"/>
</dbReference>
<evidence type="ECO:0000313" key="10">
    <source>
        <dbReference type="Proteomes" id="UP000593892"/>
    </source>
</evidence>